<name>A0A6J2XT62_SITOR</name>
<dbReference type="AlphaFoldDB" id="A0A6J2XT62"/>
<dbReference type="PANTHER" id="PTHR22878">
    <property type="entry name" value="DYNEIN HEAVY CHAIN 6, AXONEMAL-LIKE-RELATED"/>
    <property type="match status" value="1"/>
</dbReference>
<dbReference type="Gene3D" id="1.10.472.130">
    <property type="match status" value="1"/>
</dbReference>
<dbReference type="Pfam" id="PF12775">
    <property type="entry name" value="AAA_7"/>
    <property type="match status" value="1"/>
</dbReference>
<dbReference type="GO" id="GO:0051959">
    <property type="term" value="F:dynein light intermediate chain binding"/>
    <property type="evidence" value="ECO:0007669"/>
    <property type="project" value="InterPro"/>
</dbReference>
<keyword evidence="2" id="KW-1185">Reference proteome</keyword>
<dbReference type="SUPFAM" id="SSF52540">
    <property type="entry name" value="P-loop containing nucleoside triphosphate hydrolases"/>
    <property type="match status" value="1"/>
</dbReference>
<feature type="domain" description="Dynein heavy chain AAA 5 extension" evidence="1">
    <location>
        <begin position="2"/>
        <end position="91"/>
    </location>
</feature>
<dbReference type="GO" id="GO:0045505">
    <property type="term" value="F:dynein intermediate chain binding"/>
    <property type="evidence" value="ECO:0007669"/>
    <property type="project" value="InterPro"/>
</dbReference>
<gene>
    <name evidence="3" type="primary">LOC115881389</name>
</gene>
<dbReference type="GO" id="GO:0007018">
    <property type="term" value="P:microtubule-based movement"/>
    <property type="evidence" value="ECO:0007669"/>
    <property type="project" value="InterPro"/>
</dbReference>
<dbReference type="Proteomes" id="UP000504635">
    <property type="component" value="Unplaced"/>
</dbReference>
<dbReference type="GO" id="GO:0030286">
    <property type="term" value="C:dynein complex"/>
    <property type="evidence" value="ECO:0007669"/>
    <property type="project" value="InterPro"/>
</dbReference>
<reference evidence="3" key="1">
    <citation type="submission" date="2025-08" db="UniProtKB">
        <authorList>
            <consortium name="RefSeq"/>
        </authorList>
    </citation>
    <scope>IDENTIFICATION</scope>
    <source>
        <tissue evidence="3">Gonads</tissue>
    </source>
</reference>
<dbReference type="PANTHER" id="PTHR22878:SF68">
    <property type="entry name" value="DYNEIN HEAVY CHAIN 6, AXONEMAL-LIKE"/>
    <property type="match status" value="1"/>
</dbReference>
<evidence type="ECO:0000259" key="1">
    <source>
        <dbReference type="Pfam" id="PF17852"/>
    </source>
</evidence>
<dbReference type="KEGG" id="soy:115881389"/>
<organism evidence="2 3">
    <name type="scientific">Sitophilus oryzae</name>
    <name type="common">Rice weevil</name>
    <name type="synonym">Curculio oryzae</name>
    <dbReference type="NCBI Taxonomy" id="7048"/>
    <lineage>
        <taxon>Eukaryota</taxon>
        <taxon>Metazoa</taxon>
        <taxon>Ecdysozoa</taxon>
        <taxon>Arthropoda</taxon>
        <taxon>Hexapoda</taxon>
        <taxon>Insecta</taxon>
        <taxon>Pterygota</taxon>
        <taxon>Neoptera</taxon>
        <taxon>Endopterygota</taxon>
        <taxon>Coleoptera</taxon>
        <taxon>Polyphaga</taxon>
        <taxon>Cucujiformia</taxon>
        <taxon>Curculionidae</taxon>
        <taxon>Dryophthorinae</taxon>
        <taxon>Sitophilus</taxon>
    </lineage>
</organism>
<dbReference type="InterPro" id="IPR025662">
    <property type="entry name" value="Sigma_54_int_dom_ATP-bd_1"/>
</dbReference>
<dbReference type="InterPro" id="IPR026983">
    <property type="entry name" value="DHC"/>
</dbReference>
<dbReference type="Pfam" id="PF17852">
    <property type="entry name" value="Dynein_AAA_lid"/>
    <property type="match status" value="1"/>
</dbReference>
<dbReference type="PROSITE" id="PS00675">
    <property type="entry name" value="SIGMA54_INTERACT_1"/>
    <property type="match status" value="1"/>
</dbReference>
<proteinExistence type="predicted"/>
<dbReference type="CDD" id="cd00009">
    <property type="entry name" value="AAA"/>
    <property type="match status" value="1"/>
</dbReference>
<evidence type="ECO:0000313" key="3">
    <source>
        <dbReference type="RefSeq" id="XP_030754707.1"/>
    </source>
</evidence>
<dbReference type="Gene3D" id="3.40.50.300">
    <property type="entry name" value="P-loop containing nucleotide triphosphate hydrolases"/>
    <property type="match status" value="1"/>
</dbReference>
<dbReference type="InterPro" id="IPR041466">
    <property type="entry name" value="Dynein_AAA5_ext"/>
</dbReference>
<protein>
    <submittedName>
        <fullName evidence="3">Dynein heavy chain 6, axonemal-like</fullName>
    </submittedName>
</protein>
<evidence type="ECO:0000313" key="2">
    <source>
        <dbReference type="Proteomes" id="UP000504635"/>
    </source>
</evidence>
<dbReference type="OrthoDB" id="447173at2759"/>
<dbReference type="InterPro" id="IPR027417">
    <property type="entry name" value="P-loop_NTPase"/>
</dbReference>
<sequence length="236" mass="26960">MVCSLIESLFSMPGAMEKIGEKLKVRNFICQTFIFSYIWGLGGNINEDSREKFDVYVQSQFDDCADARLPPGQDLWYNFMDTQTHRLTSWQKLMPEYSYDKKVPFFDILVPTLDTVRFGYIMERLLYVGHPVLVTGDTGVGKTAVAKNVFNGLEKSGLFVAVTMNFSAQTSSVRTQEIIELKLERKKKTLFGAPVGKKVIIFIDDVNMPKLEIYGAQPPIELIRKRCYCTWHLVAL</sequence>
<dbReference type="RefSeq" id="XP_030754707.1">
    <property type="nucleotide sequence ID" value="XM_030898847.1"/>
</dbReference>
<dbReference type="InParanoid" id="A0A6J2XT62"/>
<accession>A0A6J2XT62</accession>
<dbReference type="GeneID" id="115881389"/>